<keyword evidence="2" id="KW-1185">Reference proteome</keyword>
<name>X0R7C2_RHOWR</name>
<dbReference type="EMBL" id="BAWF01000035">
    <property type="protein sequence ID" value="GAF46875.1"/>
    <property type="molecule type" value="Genomic_DNA"/>
</dbReference>
<gene>
    <name evidence="1" type="ORF">RW1_035_00180</name>
</gene>
<reference evidence="1 2" key="1">
    <citation type="submission" date="2014-02" db="EMBL/GenBank/DDBJ databases">
        <title>Whole genome shotgun sequence of Rhodococcus wratislaviensis NBRC 100605.</title>
        <authorList>
            <person name="Hosoyama A."/>
            <person name="Tsuchikane K."/>
            <person name="Yoshida I."/>
            <person name="Ohji S."/>
            <person name="Ichikawa N."/>
            <person name="Yamazoe A."/>
            <person name="Fujita N."/>
        </authorList>
    </citation>
    <scope>NUCLEOTIDE SEQUENCE [LARGE SCALE GENOMIC DNA]</scope>
    <source>
        <strain evidence="1 2">NBRC 100605</strain>
    </source>
</reference>
<proteinExistence type="predicted"/>
<sequence>MLRLARELEESTYETTVAAAWRSMRAFRSAATSATTSADPIGLDQHALGRLQPHVYMPNAQAAGEKCIK</sequence>
<dbReference type="Proteomes" id="UP000019491">
    <property type="component" value="Unassembled WGS sequence"/>
</dbReference>
<protein>
    <submittedName>
        <fullName evidence="1">Uncharacterized protein</fullName>
    </submittedName>
</protein>
<evidence type="ECO:0000313" key="2">
    <source>
        <dbReference type="Proteomes" id="UP000019491"/>
    </source>
</evidence>
<organism evidence="1 2">
    <name type="scientific">Rhodococcus wratislaviensis NBRC 100605</name>
    <dbReference type="NCBI Taxonomy" id="1219028"/>
    <lineage>
        <taxon>Bacteria</taxon>
        <taxon>Bacillati</taxon>
        <taxon>Actinomycetota</taxon>
        <taxon>Actinomycetes</taxon>
        <taxon>Mycobacteriales</taxon>
        <taxon>Nocardiaceae</taxon>
        <taxon>Rhodococcus</taxon>
    </lineage>
</organism>
<comment type="caution">
    <text evidence="1">The sequence shown here is derived from an EMBL/GenBank/DDBJ whole genome shotgun (WGS) entry which is preliminary data.</text>
</comment>
<evidence type="ECO:0000313" key="1">
    <source>
        <dbReference type="EMBL" id="GAF46875.1"/>
    </source>
</evidence>
<dbReference type="AlphaFoldDB" id="X0R7C2"/>
<accession>X0R7C2</accession>